<evidence type="ECO:0000313" key="2">
    <source>
        <dbReference type="EMBL" id="OKP10546.1"/>
    </source>
</evidence>
<comment type="caution">
    <text evidence="2">The sequence shown here is derived from an EMBL/GenBank/DDBJ whole genome shotgun (WGS) entry which is preliminary data.</text>
</comment>
<dbReference type="InterPro" id="IPR032675">
    <property type="entry name" value="LRR_dom_sf"/>
</dbReference>
<dbReference type="CDD" id="cd09917">
    <property type="entry name" value="F-box_SF"/>
    <property type="match status" value="1"/>
</dbReference>
<dbReference type="InterPro" id="IPR036047">
    <property type="entry name" value="F-box-like_dom_sf"/>
</dbReference>
<evidence type="ECO:0000313" key="3">
    <source>
        <dbReference type="Proteomes" id="UP000186955"/>
    </source>
</evidence>
<dbReference type="SUPFAM" id="SSF52047">
    <property type="entry name" value="RNI-like"/>
    <property type="match status" value="1"/>
</dbReference>
<name>A0A1Q5UDI0_9EURO</name>
<dbReference type="Gene3D" id="3.80.10.10">
    <property type="entry name" value="Ribonuclease Inhibitor"/>
    <property type="match status" value="1"/>
</dbReference>
<dbReference type="PANTHER" id="PTHR42057">
    <property type="entry name" value="F-BOX DOMAIN PROTEIN (AFU_ORTHOLOGUE AFUA_4G00200)"/>
    <property type="match status" value="1"/>
</dbReference>
<protein>
    <recommendedName>
        <fullName evidence="4">F-box domain-containing protein</fullName>
    </recommendedName>
</protein>
<dbReference type="SUPFAM" id="SSF81383">
    <property type="entry name" value="F-box domain"/>
    <property type="match status" value="1"/>
</dbReference>
<organism evidence="2 3">
    <name type="scientific">Penicillium subrubescens</name>
    <dbReference type="NCBI Taxonomy" id="1316194"/>
    <lineage>
        <taxon>Eukaryota</taxon>
        <taxon>Fungi</taxon>
        <taxon>Dikarya</taxon>
        <taxon>Ascomycota</taxon>
        <taxon>Pezizomycotina</taxon>
        <taxon>Eurotiomycetes</taxon>
        <taxon>Eurotiomycetidae</taxon>
        <taxon>Eurotiales</taxon>
        <taxon>Aspergillaceae</taxon>
        <taxon>Penicillium</taxon>
    </lineage>
</organism>
<feature type="compositionally biased region" description="Low complexity" evidence="1">
    <location>
        <begin position="508"/>
        <end position="533"/>
    </location>
</feature>
<dbReference type="EMBL" id="MNBE01000313">
    <property type="protein sequence ID" value="OKP10546.1"/>
    <property type="molecule type" value="Genomic_DNA"/>
</dbReference>
<feature type="compositionally biased region" description="Polar residues" evidence="1">
    <location>
        <begin position="538"/>
        <end position="547"/>
    </location>
</feature>
<feature type="region of interest" description="Disordered" evidence="1">
    <location>
        <begin position="504"/>
        <end position="547"/>
    </location>
</feature>
<feature type="compositionally biased region" description="Polar residues" evidence="1">
    <location>
        <begin position="85"/>
        <end position="109"/>
    </location>
</feature>
<sequence>MAWLPPEILMVIVSHIYDPSTLVSLQSVNKDWSVAAAWQQDRMFLLLDMNKRNQDIIEKRRKDLRARDLVRGIVVNHPDGDYWHVSNNRRTNPGSTTQRSAAKSSQDNLPGSGRMTVDVRFKHFERLSFFFRAKVGQFPNLDRLTLHLRPPRVYKPIPQVFVQKEAILQEAIEGLIKALKKLGKAKKGDSLNELSIQCLPTQVRFPGSPDWDMESHKRAITKLRLKNLKIGLVSSTVWNWTPADQPVGDPPWFWVMPTMRTLRKLSITCWGFYIKNIAGAGWGQSMFLPSLESLELRGCGFTADTQLDWIVRHGRTLTHLKLHDCAIVHRLIMWTSPQGVVRADQCHASLRIVNDGPRGKVRLYNTRWSQYFDKMQLQLPQLKHFEIGSSRVRAPGEEGPSFMSEEHHGPELNRPSQFLFGLFPDRYLKMADKAGCPCCSWVLGSCSWVLGRAEQEGPKRQKLLLDDSDREALRGLLQKIGQSVHEDANSDHAGYVRKLMGRVKADNSQSSKGSLSSEGTSSSADWDSDWSSDLNADCSENYNVWSD</sequence>
<keyword evidence="3" id="KW-1185">Reference proteome</keyword>
<feature type="region of interest" description="Disordered" evidence="1">
    <location>
        <begin position="84"/>
        <end position="112"/>
    </location>
</feature>
<dbReference type="PANTHER" id="PTHR42057:SF2">
    <property type="entry name" value="F-BOX DOMAIN PROTEIN (AFU_ORTHOLOGUE AFUA_4G00200)-RELATED"/>
    <property type="match status" value="1"/>
</dbReference>
<reference evidence="2 3" key="1">
    <citation type="submission" date="2016-10" db="EMBL/GenBank/DDBJ databases">
        <title>Genome sequence of the ascomycete fungus Penicillium subrubescens.</title>
        <authorList>
            <person name="De Vries R.P."/>
            <person name="Peng M."/>
            <person name="Dilokpimol A."/>
            <person name="Hilden K."/>
            <person name="Makela M.R."/>
            <person name="Grigoriev I."/>
            <person name="Riley R."/>
            <person name="Granchi Z."/>
        </authorList>
    </citation>
    <scope>NUCLEOTIDE SEQUENCE [LARGE SCALE GENOMIC DNA]</scope>
    <source>
        <strain evidence="2 3">CBS 132785</strain>
    </source>
</reference>
<dbReference type="Proteomes" id="UP000186955">
    <property type="component" value="Unassembled WGS sequence"/>
</dbReference>
<accession>A0A1Q5UDI0</accession>
<evidence type="ECO:0008006" key="4">
    <source>
        <dbReference type="Google" id="ProtNLM"/>
    </source>
</evidence>
<dbReference type="AlphaFoldDB" id="A0A1Q5UDI0"/>
<evidence type="ECO:0000256" key="1">
    <source>
        <dbReference type="SAM" id="MobiDB-lite"/>
    </source>
</evidence>
<proteinExistence type="predicted"/>
<gene>
    <name evidence="2" type="ORF">PENSUB_3849</name>
</gene>